<dbReference type="RefSeq" id="WP_122181860.1">
    <property type="nucleotide sequence ID" value="NZ_RFFJ01000002.1"/>
</dbReference>
<name>A0A3M2MD00_9ACTN</name>
<accession>A0A3M2MD00</accession>
<dbReference type="EMBL" id="RFFJ01000002">
    <property type="protein sequence ID" value="RMI46515.1"/>
    <property type="molecule type" value="Genomic_DNA"/>
</dbReference>
<dbReference type="Proteomes" id="UP000278673">
    <property type="component" value="Unassembled WGS sequence"/>
</dbReference>
<evidence type="ECO:0000313" key="1">
    <source>
        <dbReference type="EMBL" id="RMI46515.1"/>
    </source>
</evidence>
<sequence length="74" mass="8294">MSDWTCGQCGSREREPGFLEDLGQGAKGYTRWIAGALDRGVFGGARLMGRQRWVVEAWRCRGCGRLDIYAREPA</sequence>
<dbReference type="AlphaFoldDB" id="A0A3M2MD00"/>
<gene>
    <name evidence="1" type="ORF">EBN88_01000</name>
</gene>
<keyword evidence="2" id="KW-1185">Reference proteome</keyword>
<reference evidence="1 2" key="1">
    <citation type="submission" date="2018-10" db="EMBL/GenBank/DDBJ databases">
        <title>Isolation, diversity and antifungal activity of actinobacteria from wheat.</title>
        <authorList>
            <person name="Han C."/>
        </authorList>
    </citation>
    <scope>NUCLEOTIDE SEQUENCE [LARGE SCALE GENOMIC DNA]</scope>
    <source>
        <strain evidence="1 2">NEAU-YY642</strain>
    </source>
</reference>
<proteinExistence type="predicted"/>
<comment type="caution">
    <text evidence="1">The sequence shown here is derived from an EMBL/GenBank/DDBJ whole genome shotgun (WGS) entry which is preliminary data.</text>
</comment>
<evidence type="ECO:0000313" key="2">
    <source>
        <dbReference type="Proteomes" id="UP000278673"/>
    </source>
</evidence>
<protein>
    <submittedName>
        <fullName evidence="1">Uncharacterized protein</fullName>
    </submittedName>
</protein>
<organism evidence="1 2">
    <name type="scientific">Streptomyces triticirhizae</name>
    <dbReference type="NCBI Taxonomy" id="2483353"/>
    <lineage>
        <taxon>Bacteria</taxon>
        <taxon>Bacillati</taxon>
        <taxon>Actinomycetota</taxon>
        <taxon>Actinomycetes</taxon>
        <taxon>Kitasatosporales</taxon>
        <taxon>Streptomycetaceae</taxon>
        <taxon>Streptomyces</taxon>
    </lineage>
</organism>